<reference evidence="10" key="1">
    <citation type="submission" date="2020-05" db="EMBL/GenBank/DDBJ databases">
        <authorList>
            <person name="Zhu T."/>
            <person name="Keshari N."/>
            <person name="Lu X."/>
        </authorList>
    </citation>
    <scope>NUCLEOTIDE SEQUENCE</scope>
    <source>
        <strain evidence="10">NK1-12</strain>
    </source>
</reference>
<accession>A0AA96WDY7</accession>
<dbReference type="Pfam" id="PF02687">
    <property type="entry name" value="FtsX"/>
    <property type="match status" value="1"/>
</dbReference>
<evidence type="ECO:0000256" key="6">
    <source>
        <dbReference type="ARBA" id="ARBA00038076"/>
    </source>
</evidence>
<proteinExistence type="inferred from homology"/>
<protein>
    <submittedName>
        <fullName evidence="10">FtsX-like permease family protein</fullName>
    </submittedName>
</protein>
<keyword evidence="3 7" id="KW-0812">Transmembrane</keyword>
<feature type="domain" description="MacB-like periplasmic core" evidence="9">
    <location>
        <begin position="21"/>
        <end position="246"/>
    </location>
</feature>
<dbReference type="EMBL" id="CP053586">
    <property type="protein sequence ID" value="WNZ24457.1"/>
    <property type="molecule type" value="Genomic_DNA"/>
</dbReference>
<dbReference type="PANTHER" id="PTHR30572">
    <property type="entry name" value="MEMBRANE COMPONENT OF TRANSPORTER-RELATED"/>
    <property type="match status" value="1"/>
</dbReference>
<dbReference type="AlphaFoldDB" id="A0AA96WDY7"/>
<keyword evidence="5 7" id="KW-0472">Membrane</keyword>
<feature type="transmembrane region" description="Helical" evidence="7">
    <location>
        <begin position="364"/>
        <end position="388"/>
    </location>
</feature>
<evidence type="ECO:0000256" key="4">
    <source>
        <dbReference type="ARBA" id="ARBA00022989"/>
    </source>
</evidence>
<dbReference type="InterPro" id="IPR050250">
    <property type="entry name" value="Macrolide_Exporter_MacB"/>
</dbReference>
<keyword evidence="4 7" id="KW-1133">Transmembrane helix</keyword>
<feature type="domain" description="ABC3 transporter permease C-terminal" evidence="8">
    <location>
        <begin position="285"/>
        <end position="398"/>
    </location>
</feature>
<evidence type="ECO:0000256" key="5">
    <source>
        <dbReference type="ARBA" id="ARBA00023136"/>
    </source>
</evidence>
<organism evidence="10">
    <name type="scientific">Leptolyngbya sp. NK1-12</name>
    <dbReference type="NCBI Taxonomy" id="2547451"/>
    <lineage>
        <taxon>Bacteria</taxon>
        <taxon>Bacillati</taxon>
        <taxon>Cyanobacteriota</taxon>
        <taxon>Cyanophyceae</taxon>
        <taxon>Leptolyngbyales</taxon>
        <taxon>Leptolyngbyaceae</taxon>
        <taxon>Leptolyngbya group</taxon>
        <taxon>Leptolyngbya</taxon>
    </lineage>
</organism>
<keyword evidence="2" id="KW-1003">Cell membrane</keyword>
<comment type="similarity">
    <text evidence="6">Belongs to the ABC-4 integral membrane protein family.</text>
</comment>
<gene>
    <name evidence="10" type="ORF">HJG54_17410</name>
</gene>
<evidence type="ECO:0000313" key="10">
    <source>
        <dbReference type="EMBL" id="WNZ24457.1"/>
    </source>
</evidence>
<evidence type="ECO:0000259" key="8">
    <source>
        <dbReference type="Pfam" id="PF02687"/>
    </source>
</evidence>
<evidence type="ECO:0000256" key="1">
    <source>
        <dbReference type="ARBA" id="ARBA00004651"/>
    </source>
</evidence>
<dbReference type="InterPro" id="IPR003838">
    <property type="entry name" value="ABC3_permease_C"/>
</dbReference>
<name>A0AA96WDY7_9CYAN</name>
<dbReference type="PANTHER" id="PTHR30572:SF4">
    <property type="entry name" value="ABC TRANSPORTER PERMEASE YTRF"/>
    <property type="match status" value="1"/>
</dbReference>
<evidence type="ECO:0000256" key="3">
    <source>
        <dbReference type="ARBA" id="ARBA00022692"/>
    </source>
</evidence>
<comment type="subcellular location">
    <subcellularLocation>
        <location evidence="1">Cell membrane</location>
        <topology evidence="1">Multi-pass membrane protein</topology>
    </subcellularLocation>
</comment>
<feature type="transmembrane region" description="Helical" evidence="7">
    <location>
        <begin position="21"/>
        <end position="42"/>
    </location>
</feature>
<evidence type="ECO:0000259" key="9">
    <source>
        <dbReference type="Pfam" id="PF12704"/>
    </source>
</evidence>
<dbReference type="Pfam" id="PF12704">
    <property type="entry name" value="MacB_PCD"/>
    <property type="match status" value="1"/>
</dbReference>
<dbReference type="GO" id="GO:0005886">
    <property type="term" value="C:plasma membrane"/>
    <property type="evidence" value="ECO:0007669"/>
    <property type="project" value="UniProtKB-SubCell"/>
</dbReference>
<sequence length="405" mass="43005">MNIVESTKMAVKTLTANKLRSALTMLGIIIGNASVITMVGVGQGAQRYASEQFESLGPNVLFIIPGSEEAQNRTLDLPRTLTLEDAKAISSQVPTVSAVAPQLQTQQTLTYSNRRSTSLVMGTTPDFLTVRDFDVERGRFFSELDVQRNTQVVALGSDVARKFFGDAEPIGRQIRIRNLSFQVIGVMESKGAFLGNNQDDAVYIPITTMSSRITGNTSPYGTEVSFISVAARDEASVSAAEFQLRNLLRLRHKVTDEDDFTVRSQKDALEIVGNVTGALTLMLAAIAAISLFVGGIGIMNIMLVSVRERTHEIGLRKAIGASQQDILVQFMIEAIILSAIGGIIGTAIGAGGVMLVGATTPLKAGVSTAAIVLAVGVSGGIGLFFGVFPARQAAKLDPIVALRSA</sequence>
<evidence type="ECO:0000256" key="7">
    <source>
        <dbReference type="SAM" id="Phobius"/>
    </source>
</evidence>
<feature type="transmembrane region" description="Helical" evidence="7">
    <location>
        <begin position="281"/>
        <end position="306"/>
    </location>
</feature>
<feature type="transmembrane region" description="Helical" evidence="7">
    <location>
        <begin position="327"/>
        <end position="358"/>
    </location>
</feature>
<dbReference type="InterPro" id="IPR025857">
    <property type="entry name" value="MacB_PCD"/>
</dbReference>
<evidence type="ECO:0000256" key="2">
    <source>
        <dbReference type="ARBA" id="ARBA00022475"/>
    </source>
</evidence>
<dbReference type="GO" id="GO:0022857">
    <property type="term" value="F:transmembrane transporter activity"/>
    <property type="evidence" value="ECO:0007669"/>
    <property type="project" value="TreeGrafter"/>
</dbReference>
<dbReference type="RefSeq" id="WP_316430269.1">
    <property type="nucleotide sequence ID" value="NZ_CP053586.1"/>
</dbReference>